<accession>A0A3S5HJS2</accession>
<evidence type="ECO:0000313" key="3">
    <source>
        <dbReference type="EMBL" id="AZK31347.1"/>
    </source>
</evidence>
<sequence length="240" mass="27715">MKLLYLIFIVGLAALTLGEESQEDPISPMQQLEDTIMIGNEKRAWKDFSKSWGKRAWGDLQTGWGKRYFDEYQTADWDKNDNKKRAWSNLHSSGWGKRAWSDLQSTGWGKRGWSDLQSAGWGKRGWSDLQSTGWGKKAWSDLQTSGWGKRSWSDLQSSGWGKRSKHEDDEDKEMEKKSWDSLHGGWGKRAADWGSFRGSWGKRDPAWQNLKGLWGKRSLPHSESFEPGLNNLEEEIRRTL</sequence>
<keyword evidence="3" id="KW-0527">Neuropeptide</keyword>
<feature type="region of interest" description="Disordered" evidence="1">
    <location>
        <begin position="144"/>
        <end position="183"/>
    </location>
</feature>
<evidence type="ECO:0000313" key="5">
    <source>
        <dbReference type="Proteomes" id="UP001152798"/>
    </source>
</evidence>
<dbReference type="EMBL" id="MH311637">
    <property type="protein sequence ID" value="AZK31347.1"/>
    <property type="molecule type" value="mRNA"/>
</dbReference>
<keyword evidence="2" id="KW-0732">Signal</keyword>
<gene>
    <name evidence="4" type="ORF">NEZAVI_LOCUS3600</name>
</gene>
<keyword evidence="5" id="KW-1185">Reference proteome</keyword>
<proteinExistence type="evidence at transcript level"/>
<evidence type="ECO:0000256" key="1">
    <source>
        <dbReference type="SAM" id="MobiDB-lite"/>
    </source>
</evidence>
<protein>
    <submittedName>
        <fullName evidence="3">Neuropeptide</fullName>
    </submittedName>
</protein>
<dbReference type="Proteomes" id="UP001152798">
    <property type="component" value="Chromosome 2"/>
</dbReference>
<organism evidence="3">
    <name type="scientific">Nezara viridula</name>
    <name type="common">Southern green stink bug</name>
    <name type="synonym">Cimex viridulus</name>
    <dbReference type="NCBI Taxonomy" id="85310"/>
    <lineage>
        <taxon>Eukaryota</taxon>
        <taxon>Metazoa</taxon>
        <taxon>Ecdysozoa</taxon>
        <taxon>Arthropoda</taxon>
        <taxon>Hexapoda</taxon>
        <taxon>Insecta</taxon>
        <taxon>Pterygota</taxon>
        <taxon>Neoptera</taxon>
        <taxon>Paraneoptera</taxon>
        <taxon>Hemiptera</taxon>
        <taxon>Heteroptera</taxon>
        <taxon>Panheteroptera</taxon>
        <taxon>Pentatomomorpha</taxon>
        <taxon>Pentatomoidea</taxon>
        <taxon>Pentatomidae</taxon>
        <taxon>Pentatominae</taxon>
        <taxon>Nezara</taxon>
    </lineage>
</organism>
<feature type="signal peptide" evidence="2">
    <location>
        <begin position="1"/>
        <end position="18"/>
    </location>
</feature>
<dbReference type="GO" id="GO:0007218">
    <property type="term" value="P:neuropeptide signaling pathway"/>
    <property type="evidence" value="ECO:0007669"/>
    <property type="project" value="UniProtKB-KW"/>
</dbReference>
<dbReference type="OrthoDB" id="6090360at2759"/>
<evidence type="ECO:0000256" key="2">
    <source>
        <dbReference type="SAM" id="SignalP"/>
    </source>
</evidence>
<reference evidence="4" key="2">
    <citation type="submission" date="2022-01" db="EMBL/GenBank/DDBJ databases">
        <authorList>
            <person name="King R."/>
        </authorList>
    </citation>
    <scope>NUCLEOTIDE SEQUENCE</scope>
</reference>
<name>A0A3S5HJS2_NEZVI</name>
<reference evidence="3" key="1">
    <citation type="journal article" date="2018" name="Sci. Rep.">
        <title>Nezara viridula (Hemiptera: Pentatomidae) transcriptomic analysis and neuropeptidomics.</title>
        <authorList>
            <person name="Lavore A."/>
            <person name="Perez-Gianmarco L."/>
            <person name="Esponda-Behrens N."/>
            <person name="Palacio V."/>
            <person name="Catalano M.I."/>
            <person name="Rivera-Pomar R."/>
            <person name="Ons S."/>
        </authorList>
    </citation>
    <scope>NUCLEOTIDE SEQUENCE</scope>
</reference>
<dbReference type="AlphaFoldDB" id="A0A3S5HJS2"/>
<feature type="chain" id="PRO_5040594073" evidence="2">
    <location>
        <begin position="19"/>
        <end position="240"/>
    </location>
</feature>
<dbReference type="EMBL" id="OV725078">
    <property type="protein sequence ID" value="CAH1392841.1"/>
    <property type="molecule type" value="Genomic_DNA"/>
</dbReference>
<evidence type="ECO:0000313" key="4">
    <source>
        <dbReference type="EMBL" id="CAH1392841.1"/>
    </source>
</evidence>